<feature type="domain" description="HAMP" evidence="10">
    <location>
        <begin position="193"/>
        <end position="245"/>
    </location>
</feature>
<reference evidence="11 12" key="1">
    <citation type="submission" date="2019-07" db="EMBL/GenBank/DDBJ databases">
        <title>Genomic Encyclopedia of Archaeal and Bacterial Type Strains, Phase II (KMG-II): from individual species to whole genera.</title>
        <authorList>
            <person name="Goeker M."/>
        </authorList>
    </citation>
    <scope>NUCLEOTIDE SEQUENCE [LARGE SCALE GENOMIC DNA]</scope>
    <source>
        <strain evidence="11 12">ATCC BAA-1139</strain>
    </source>
</reference>
<dbReference type="OrthoDB" id="9781147at2"/>
<dbReference type="Gene3D" id="1.10.287.130">
    <property type="match status" value="1"/>
</dbReference>
<dbReference type="Pfam" id="PF00512">
    <property type="entry name" value="HisKA"/>
    <property type="match status" value="1"/>
</dbReference>
<dbReference type="SMART" id="SM00387">
    <property type="entry name" value="HATPase_c"/>
    <property type="match status" value="1"/>
</dbReference>
<dbReference type="InterPro" id="IPR036890">
    <property type="entry name" value="HATPase_C_sf"/>
</dbReference>
<dbReference type="RefSeq" id="WP_145018409.1">
    <property type="nucleotide sequence ID" value="NZ_VLLN01000003.1"/>
</dbReference>
<evidence type="ECO:0000256" key="4">
    <source>
        <dbReference type="ARBA" id="ARBA00022553"/>
    </source>
</evidence>
<comment type="caution">
    <text evidence="11">The sequence shown here is derived from an EMBL/GenBank/DDBJ whole genome shotgun (WGS) entry which is preliminary data.</text>
</comment>
<comment type="subcellular location">
    <subcellularLocation>
        <location evidence="2">Membrane</location>
    </subcellularLocation>
</comment>
<dbReference type="GO" id="GO:0016020">
    <property type="term" value="C:membrane"/>
    <property type="evidence" value="ECO:0007669"/>
    <property type="project" value="UniProtKB-SubCell"/>
</dbReference>
<keyword evidence="8" id="KW-0812">Transmembrane</keyword>
<dbReference type="InterPro" id="IPR004358">
    <property type="entry name" value="Sig_transdc_His_kin-like_C"/>
</dbReference>
<dbReference type="SUPFAM" id="SSF158472">
    <property type="entry name" value="HAMP domain-like"/>
    <property type="match status" value="1"/>
</dbReference>
<dbReference type="InterPro" id="IPR005467">
    <property type="entry name" value="His_kinase_dom"/>
</dbReference>
<dbReference type="Proteomes" id="UP000319449">
    <property type="component" value="Unassembled WGS sequence"/>
</dbReference>
<dbReference type="SUPFAM" id="SSF47384">
    <property type="entry name" value="Homodimeric domain of signal transducing histidine kinase"/>
    <property type="match status" value="1"/>
</dbReference>
<dbReference type="CDD" id="cd06225">
    <property type="entry name" value="HAMP"/>
    <property type="match status" value="1"/>
</dbReference>
<evidence type="ECO:0000256" key="7">
    <source>
        <dbReference type="SAM" id="Coils"/>
    </source>
</evidence>
<dbReference type="EC" id="2.7.13.3" evidence="3"/>
<evidence type="ECO:0000313" key="12">
    <source>
        <dbReference type="Proteomes" id="UP000319449"/>
    </source>
</evidence>
<gene>
    <name evidence="11" type="ORF">JN12_00766</name>
</gene>
<sequence length="508" mass="55772">MKPFRVNLSVAILTSLATLLLLSWLLLSIISFTTARKDLVAQKNEQARVLLATFISALPPRLRLPADPASTPAGRISATIGRERDFLDLLVTDANGAPVYYMSAKGSKRPVNEVEMRETVRSGRESFVVADNGHAVVRYAPIVESGEVVGAARLSLAFGSEFERLEYSRRIFFAYFVLDFLLLFGLGSFMLRRIVVLPVSRLLAATERITAGDYSHPVHGAGSKEIGDLADAFNLMVHSLKVKKDEVERYVASLEEANRALQVAREETIRSEKLASVGVLAAGMAHEIGTPLSAIIGYAGMLRDDLSDEPEKADQADRIDREAHRIDRLVRELLDYARPRQPECERFAIGPFLAETVAMLDRQGLFKRVKVSLLVAEGLPEPFIDRHQLLQVLINLLVNARDAMPDGGTITVSAAQASNVPEMDRAVTITVRDSGEGIAPEHLDKVFDPFFTTKDPGRGTGLGLAICARIVDGFGGRIRVRSQRAEGTEFMVWLPVAEPNGEGEQGER</sequence>
<dbReference type="SUPFAM" id="SSF55874">
    <property type="entry name" value="ATPase domain of HSP90 chaperone/DNA topoisomerase II/histidine kinase"/>
    <property type="match status" value="1"/>
</dbReference>
<dbReference type="Gene3D" id="3.30.565.10">
    <property type="entry name" value="Histidine kinase-like ATPase, C-terminal domain"/>
    <property type="match status" value="1"/>
</dbReference>
<dbReference type="CDD" id="cd00082">
    <property type="entry name" value="HisKA"/>
    <property type="match status" value="1"/>
</dbReference>
<evidence type="ECO:0000256" key="6">
    <source>
        <dbReference type="ARBA" id="ARBA00022777"/>
    </source>
</evidence>
<dbReference type="InterPro" id="IPR003594">
    <property type="entry name" value="HATPase_dom"/>
</dbReference>
<dbReference type="SMART" id="SM00304">
    <property type="entry name" value="HAMP"/>
    <property type="match status" value="1"/>
</dbReference>
<protein>
    <recommendedName>
        <fullName evidence="3">histidine kinase</fullName>
        <ecNumber evidence="3">2.7.13.3</ecNumber>
    </recommendedName>
</protein>
<dbReference type="PRINTS" id="PR00344">
    <property type="entry name" value="BCTRLSENSOR"/>
</dbReference>
<keyword evidence="6 11" id="KW-0418">Kinase</keyword>
<dbReference type="PROSITE" id="PS50885">
    <property type="entry name" value="HAMP"/>
    <property type="match status" value="1"/>
</dbReference>
<keyword evidence="5" id="KW-0808">Transferase</keyword>
<dbReference type="Pfam" id="PF00672">
    <property type="entry name" value="HAMP"/>
    <property type="match status" value="1"/>
</dbReference>
<dbReference type="PANTHER" id="PTHR43065">
    <property type="entry name" value="SENSOR HISTIDINE KINASE"/>
    <property type="match status" value="1"/>
</dbReference>
<accession>A0A562WR19</accession>
<dbReference type="GO" id="GO:0000155">
    <property type="term" value="F:phosphorelay sensor kinase activity"/>
    <property type="evidence" value="ECO:0007669"/>
    <property type="project" value="InterPro"/>
</dbReference>
<feature type="transmembrane region" description="Helical" evidence="8">
    <location>
        <begin position="172"/>
        <end position="191"/>
    </location>
</feature>
<keyword evidence="8" id="KW-1133">Transmembrane helix</keyword>
<evidence type="ECO:0000313" key="11">
    <source>
        <dbReference type="EMBL" id="TWJ32789.1"/>
    </source>
</evidence>
<dbReference type="InterPro" id="IPR003660">
    <property type="entry name" value="HAMP_dom"/>
</dbReference>
<keyword evidence="12" id="KW-1185">Reference proteome</keyword>
<proteinExistence type="predicted"/>
<evidence type="ECO:0000256" key="3">
    <source>
        <dbReference type="ARBA" id="ARBA00012438"/>
    </source>
</evidence>
<dbReference type="PROSITE" id="PS50109">
    <property type="entry name" value="HIS_KIN"/>
    <property type="match status" value="1"/>
</dbReference>
<dbReference type="SMART" id="SM00388">
    <property type="entry name" value="HisKA"/>
    <property type="match status" value="1"/>
</dbReference>
<evidence type="ECO:0000256" key="1">
    <source>
        <dbReference type="ARBA" id="ARBA00000085"/>
    </source>
</evidence>
<feature type="coiled-coil region" evidence="7">
    <location>
        <begin position="237"/>
        <end position="274"/>
    </location>
</feature>
<organism evidence="11 12">
    <name type="scientific">Geobacter argillaceus</name>
    <dbReference type="NCBI Taxonomy" id="345631"/>
    <lineage>
        <taxon>Bacteria</taxon>
        <taxon>Pseudomonadati</taxon>
        <taxon>Thermodesulfobacteriota</taxon>
        <taxon>Desulfuromonadia</taxon>
        <taxon>Geobacterales</taxon>
        <taxon>Geobacteraceae</taxon>
        <taxon>Geobacter</taxon>
    </lineage>
</organism>
<evidence type="ECO:0000259" key="10">
    <source>
        <dbReference type="PROSITE" id="PS50885"/>
    </source>
</evidence>
<evidence type="ECO:0000256" key="2">
    <source>
        <dbReference type="ARBA" id="ARBA00004370"/>
    </source>
</evidence>
<keyword evidence="8" id="KW-0472">Membrane</keyword>
<dbReference type="Gene3D" id="6.10.340.10">
    <property type="match status" value="1"/>
</dbReference>
<dbReference type="Pfam" id="PF02518">
    <property type="entry name" value="HATPase_c"/>
    <property type="match status" value="1"/>
</dbReference>
<dbReference type="PANTHER" id="PTHR43065:SF42">
    <property type="entry name" value="TWO-COMPONENT SENSOR PPRA"/>
    <property type="match status" value="1"/>
</dbReference>
<evidence type="ECO:0000256" key="5">
    <source>
        <dbReference type="ARBA" id="ARBA00022679"/>
    </source>
</evidence>
<dbReference type="InterPro" id="IPR003661">
    <property type="entry name" value="HisK_dim/P_dom"/>
</dbReference>
<name>A0A562WR19_9BACT</name>
<dbReference type="AlphaFoldDB" id="A0A562WR19"/>
<feature type="domain" description="Histidine kinase" evidence="9">
    <location>
        <begin position="283"/>
        <end position="498"/>
    </location>
</feature>
<keyword evidence="7" id="KW-0175">Coiled coil</keyword>
<dbReference type="EMBL" id="VLLN01000003">
    <property type="protein sequence ID" value="TWJ32789.1"/>
    <property type="molecule type" value="Genomic_DNA"/>
</dbReference>
<evidence type="ECO:0000259" key="9">
    <source>
        <dbReference type="PROSITE" id="PS50109"/>
    </source>
</evidence>
<keyword evidence="4" id="KW-0597">Phosphoprotein</keyword>
<evidence type="ECO:0000256" key="8">
    <source>
        <dbReference type="SAM" id="Phobius"/>
    </source>
</evidence>
<comment type="catalytic activity">
    <reaction evidence="1">
        <text>ATP + protein L-histidine = ADP + protein N-phospho-L-histidine.</text>
        <dbReference type="EC" id="2.7.13.3"/>
    </reaction>
</comment>
<dbReference type="InterPro" id="IPR036097">
    <property type="entry name" value="HisK_dim/P_sf"/>
</dbReference>